<dbReference type="EMBL" id="JH636049">
    <property type="protein sequence ID" value="EID53732.1"/>
    <property type="molecule type" value="Genomic_DNA"/>
</dbReference>
<protein>
    <submittedName>
        <fullName evidence="1">Uncharacterized protein</fullName>
    </submittedName>
</protein>
<sequence>MTTATYVPPTREQVETITRVLLHDRDADRAATLLAAATNPGIAAPREHAAEVAAIRAQRPPAHHDLPSALLRITRAIDTETEGLYARQDNGHADADPVLRAIAFRLLELGFTIAEHSGLNCRTIETAIATTYALPGHEGT</sequence>
<dbReference type="OrthoDB" id="3555075at2"/>
<keyword evidence="2" id="KW-1185">Reference proteome</keyword>
<proteinExistence type="predicted"/>
<accession>I0V0S9</accession>
<dbReference type="HOGENOM" id="CLU_1569565_0_0_11"/>
<organism evidence="1 2">
    <name type="scientific">Saccharomonospora xinjiangensis XJ-54</name>
    <dbReference type="NCBI Taxonomy" id="882086"/>
    <lineage>
        <taxon>Bacteria</taxon>
        <taxon>Bacillati</taxon>
        <taxon>Actinomycetota</taxon>
        <taxon>Actinomycetes</taxon>
        <taxon>Pseudonocardiales</taxon>
        <taxon>Pseudonocardiaceae</taxon>
        <taxon>Saccharomonospora</taxon>
    </lineage>
</organism>
<dbReference type="AlphaFoldDB" id="I0V0S9"/>
<evidence type="ECO:0000313" key="1">
    <source>
        <dbReference type="EMBL" id="EID53732.1"/>
    </source>
</evidence>
<name>I0V0S9_9PSEU</name>
<reference evidence="1 2" key="1">
    <citation type="submission" date="2012-01" db="EMBL/GenBank/DDBJ databases">
        <title>Improved High-Quality Draft sequence of Saccharomonospora xinjiangensis XJ-54.</title>
        <authorList>
            <consortium name="US DOE Joint Genome Institute"/>
            <person name="Lucas S."/>
            <person name="Han J."/>
            <person name="Lapidus A."/>
            <person name="Cheng J.-F."/>
            <person name="Goodwin L."/>
            <person name="Pitluck S."/>
            <person name="Peters L."/>
            <person name="Mikhailova N."/>
            <person name="Teshima H."/>
            <person name="Detter J.C."/>
            <person name="Han C."/>
            <person name="Tapia R."/>
            <person name="Land M."/>
            <person name="Hauser L."/>
            <person name="Kyrpides N."/>
            <person name="Ivanova N."/>
            <person name="Pagani I."/>
            <person name="Brambilla E.-M."/>
            <person name="Klenk H.-P."/>
            <person name="Woyke T."/>
        </authorList>
    </citation>
    <scope>NUCLEOTIDE SEQUENCE [LARGE SCALE GENOMIC DNA]</scope>
    <source>
        <strain evidence="1 2">XJ-54</strain>
    </source>
</reference>
<dbReference type="Proteomes" id="UP000004691">
    <property type="component" value="Unassembled WGS sequence"/>
</dbReference>
<gene>
    <name evidence="1" type="ORF">SacxiDRAFT_1484</name>
</gene>
<dbReference type="RefSeq" id="WP_006237868.1">
    <property type="nucleotide sequence ID" value="NZ_JH636049.1"/>
</dbReference>
<evidence type="ECO:0000313" key="2">
    <source>
        <dbReference type="Proteomes" id="UP000004691"/>
    </source>
</evidence>